<gene>
    <name evidence="2" type="ORF">EZS28_025522</name>
</gene>
<evidence type="ECO:0000256" key="1">
    <source>
        <dbReference type="SAM" id="SignalP"/>
    </source>
</evidence>
<comment type="caution">
    <text evidence="2">The sequence shown here is derived from an EMBL/GenBank/DDBJ whole genome shotgun (WGS) entry which is preliminary data.</text>
</comment>
<dbReference type="EMBL" id="SNRW01008809">
    <property type="protein sequence ID" value="KAA6378952.1"/>
    <property type="molecule type" value="Genomic_DNA"/>
</dbReference>
<evidence type="ECO:0000313" key="3">
    <source>
        <dbReference type="Proteomes" id="UP000324800"/>
    </source>
</evidence>
<reference evidence="2 3" key="1">
    <citation type="submission" date="2019-03" db="EMBL/GenBank/DDBJ databases">
        <title>Single cell metagenomics reveals metabolic interactions within the superorganism composed of flagellate Streblomastix strix and complex community of Bacteroidetes bacteria on its surface.</title>
        <authorList>
            <person name="Treitli S.C."/>
            <person name="Kolisko M."/>
            <person name="Husnik F."/>
            <person name="Keeling P."/>
            <person name="Hampl V."/>
        </authorList>
    </citation>
    <scope>NUCLEOTIDE SEQUENCE [LARGE SCALE GENOMIC DNA]</scope>
    <source>
        <strain evidence="2">ST1C</strain>
    </source>
</reference>
<dbReference type="Proteomes" id="UP000324800">
    <property type="component" value="Unassembled WGS sequence"/>
</dbReference>
<dbReference type="AlphaFoldDB" id="A0A5J4V939"/>
<accession>A0A5J4V939</accession>
<name>A0A5J4V939_9EUKA</name>
<sequence>MLLLVISLLFSRFAHSQVEYMYYYDGKLDKNGVLTVDAKGETNSTNIPGKTIKIDDFSYISSYYSVEDQYFNKDMFIVSDIENLNTSQPLNTSEISCNNVALSHEMGIYGLLGFTYKSIYLSNVYSPSITYMLKNGPSKITYKNVADGLQGFQDREIDQSCDSAEAINYLTFSLYNKGFASTECFPNDVIPESVDQCTNGRQVSKMLKNYKIGQFKEQDSLDIKDLLLRFGAVLVEVLKMINSATRFLLFLNEVI</sequence>
<organism evidence="2 3">
    <name type="scientific">Streblomastix strix</name>
    <dbReference type="NCBI Taxonomy" id="222440"/>
    <lineage>
        <taxon>Eukaryota</taxon>
        <taxon>Metamonada</taxon>
        <taxon>Preaxostyla</taxon>
        <taxon>Oxymonadida</taxon>
        <taxon>Streblomastigidae</taxon>
        <taxon>Streblomastix</taxon>
    </lineage>
</organism>
<keyword evidence="1" id="KW-0732">Signal</keyword>
<feature type="chain" id="PRO_5023892057" evidence="1">
    <location>
        <begin position="17"/>
        <end position="255"/>
    </location>
</feature>
<protein>
    <submittedName>
        <fullName evidence="2">Uncharacterized protein</fullName>
    </submittedName>
</protein>
<feature type="signal peptide" evidence="1">
    <location>
        <begin position="1"/>
        <end position="16"/>
    </location>
</feature>
<proteinExistence type="predicted"/>
<evidence type="ECO:0000313" key="2">
    <source>
        <dbReference type="EMBL" id="KAA6378952.1"/>
    </source>
</evidence>